<evidence type="ECO:0000256" key="5">
    <source>
        <dbReference type="ARBA" id="ARBA00021214"/>
    </source>
</evidence>
<evidence type="ECO:0000256" key="9">
    <source>
        <dbReference type="ARBA" id="ARBA00023239"/>
    </source>
</evidence>
<dbReference type="Pfam" id="PF04909">
    <property type="entry name" value="Amidohydro_2"/>
    <property type="match status" value="2"/>
</dbReference>
<dbReference type="EC" id="4.1.1.45" evidence="4 11"/>
<evidence type="ECO:0000256" key="3">
    <source>
        <dbReference type="ARBA" id="ARBA00011245"/>
    </source>
</evidence>
<organism evidence="13 14">
    <name type="scientific">Pocillopora meandrina</name>
    <dbReference type="NCBI Taxonomy" id="46732"/>
    <lineage>
        <taxon>Eukaryota</taxon>
        <taxon>Metazoa</taxon>
        <taxon>Cnidaria</taxon>
        <taxon>Anthozoa</taxon>
        <taxon>Hexacorallia</taxon>
        <taxon>Scleractinia</taxon>
        <taxon>Astrocoeniina</taxon>
        <taxon>Pocilloporidae</taxon>
        <taxon>Pocillopora</taxon>
    </lineage>
</organism>
<comment type="pathway">
    <text evidence="1 11">Secondary metabolite metabolism; quinolate metabolism.</text>
</comment>
<gene>
    <name evidence="13" type="ORF">PMEA_00014408</name>
</gene>
<proteinExistence type="inferred from homology"/>
<dbReference type="AlphaFoldDB" id="A0AAU9WZA7"/>
<keyword evidence="14" id="KW-1185">Reference proteome</keyword>
<comment type="function">
    <text evidence="11">Converts alpha-amino-beta-carboxymuconate-epsilon-semialdehyde (ACMS) to alpha-aminomuconate semialdehyde (AMS).</text>
</comment>
<comment type="caution">
    <text evidence="13">The sequence shown here is derived from an EMBL/GenBank/DDBJ whole genome shotgun (WGS) entry which is preliminary data.</text>
</comment>
<feature type="domain" description="Amidohydrolase-related" evidence="12">
    <location>
        <begin position="362"/>
        <end position="463"/>
    </location>
</feature>
<feature type="domain" description="Amidohydrolase-related" evidence="12">
    <location>
        <begin position="5"/>
        <end position="229"/>
    </location>
</feature>
<dbReference type="GO" id="GO:1904985">
    <property type="term" value="P:negative regulation of quinolinate biosynthetic process"/>
    <property type="evidence" value="ECO:0007669"/>
    <property type="project" value="UniProtKB-UniRule"/>
</dbReference>
<evidence type="ECO:0000313" key="13">
    <source>
        <dbReference type="EMBL" id="CAH3130449.1"/>
    </source>
</evidence>
<dbReference type="Proteomes" id="UP001159428">
    <property type="component" value="Unassembled WGS sequence"/>
</dbReference>
<comment type="similarity">
    <text evidence="2">Belongs to the metallo-dependent hydrolases superfamily. ACMSD family.</text>
</comment>
<dbReference type="GO" id="GO:0016787">
    <property type="term" value="F:hydrolase activity"/>
    <property type="evidence" value="ECO:0007669"/>
    <property type="project" value="InterPro"/>
</dbReference>
<dbReference type="InterPro" id="IPR032466">
    <property type="entry name" value="Metal_Hydrolase"/>
</dbReference>
<dbReference type="EMBL" id="CALNXJ010000025">
    <property type="protein sequence ID" value="CAH3130449.1"/>
    <property type="molecule type" value="Genomic_DNA"/>
</dbReference>
<dbReference type="GO" id="GO:0019748">
    <property type="term" value="P:secondary metabolic process"/>
    <property type="evidence" value="ECO:0007669"/>
    <property type="project" value="TreeGrafter"/>
</dbReference>
<dbReference type="SUPFAM" id="SSF51556">
    <property type="entry name" value="Metallo-dependent hydrolases"/>
    <property type="match status" value="2"/>
</dbReference>
<evidence type="ECO:0000256" key="4">
    <source>
        <dbReference type="ARBA" id="ARBA00012365"/>
    </source>
</evidence>
<evidence type="ECO:0000256" key="6">
    <source>
        <dbReference type="ARBA" id="ARBA00022723"/>
    </source>
</evidence>
<reference evidence="13 14" key="1">
    <citation type="submission" date="2022-05" db="EMBL/GenBank/DDBJ databases">
        <authorList>
            <consortium name="Genoscope - CEA"/>
            <person name="William W."/>
        </authorList>
    </citation>
    <scope>NUCLEOTIDE SEQUENCE [LARGE SCALE GENOMIC DNA]</scope>
</reference>
<evidence type="ECO:0000256" key="11">
    <source>
        <dbReference type="RuleBase" id="RU366045"/>
    </source>
</evidence>
<dbReference type="PANTHER" id="PTHR21240">
    <property type="entry name" value="2-AMINO-3-CARBOXYLMUCONATE-6-SEMIALDEHYDE DECARBOXYLASE"/>
    <property type="match status" value="1"/>
</dbReference>
<keyword evidence="8" id="KW-0862">Zinc</keyword>
<evidence type="ECO:0000256" key="7">
    <source>
        <dbReference type="ARBA" id="ARBA00022793"/>
    </source>
</evidence>
<dbReference type="GO" id="GO:0001760">
    <property type="term" value="F:aminocarboxymuconate-semialdehyde decarboxylase activity"/>
    <property type="evidence" value="ECO:0007669"/>
    <property type="project" value="UniProtKB-UniRule"/>
</dbReference>
<evidence type="ECO:0000256" key="10">
    <source>
        <dbReference type="ARBA" id="ARBA00031120"/>
    </source>
</evidence>
<evidence type="ECO:0000256" key="2">
    <source>
        <dbReference type="ARBA" id="ARBA00005871"/>
    </source>
</evidence>
<keyword evidence="6" id="KW-0479">Metal-binding</keyword>
<dbReference type="InterPro" id="IPR032465">
    <property type="entry name" value="ACMSD"/>
</dbReference>
<evidence type="ECO:0000256" key="1">
    <source>
        <dbReference type="ARBA" id="ARBA00005079"/>
    </source>
</evidence>
<comment type="subunit">
    <text evidence="3 11">Monomer.</text>
</comment>
<dbReference type="InterPro" id="IPR006680">
    <property type="entry name" value="Amidohydro-rel"/>
</dbReference>
<comment type="catalytic activity">
    <reaction evidence="11">
        <text>2-amino-3-carboxymuconate 6-semialdehyde + H(+) = 2-aminomuconate 6-semialdehyde + CO2</text>
        <dbReference type="Rhea" id="RHEA:16557"/>
        <dbReference type="ChEBI" id="CHEBI:15378"/>
        <dbReference type="ChEBI" id="CHEBI:16526"/>
        <dbReference type="ChEBI" id="CHEBI:77634"/>
        <dbReference type="ChEBI" id="CHEBI:77803"/>
        <dbReference type="EC" id="4.1.1.45"/>
    </reaction>
</comment>
<dbReference type="GO" id="GO:0005829">
    <property type="term" value="C:cytosol"/>
    <property type="evidence" value="ECO:0007669"/>
    <property type="project" value="UniProtKB-UniRule"/>
</dbReference>
<evidence type="ECO:0000256" key="8">
    <source>
        <dbReference type="ARBA" id="ARBA00022833"/>
    </source>
</evidence>
<evidence type="ECO:0000313" key="14">
    <source>
        <dbReference type="Proteomes" id="UP001159428"/>
    </source>
</evidence>
<evidence type="ECO:0000259" key="12">
    <source>
        <dbReference type="Pfam" id="PF04909"/>
    </source>
</evidence>
<dbReference type="Gene3D" id="3.20.20.140">
    <property type="entry name" value="Metal-dependent hydrolases"/>
    <property type="match status" value="2"/>
</dbReference>
<name>A0AAU9WZA7_9CNID</name>
<keyword evidence="9 11" id="KW-0456">Lyase</keyword>
<protein>
    <recommendedName>
        <fullName evidence="5 11">2-amino-3-carboxymuconate-6-semialdehyde decarboxylase</fullName>
        <ecNumber evidence="4 11">4.1.1.45</ecNumber>
    </recommendedName>
    <alternativeName>
        <fullName evidence="10 11">Picolinate carboxylase</fullName>
    </alternativeName>
</protein>
<dbReference type="GO" id="GO:0046872">
    <property type="term" value="F:metal ion binding"/>
    <property type="evidence" value="ECO:0007669"/>
    <property type="project" value="UniProtKB-KW"/>
</dbReference>
<dbReference type="PANTHER" id="PTHR21240:SF27">
    <property type="entry name" value="2-AMINO-3-CARBOXYMUCONATE-6-SEMIALDEHYDE DECARBOXYLASE"/>
    <property type="match status" value="1"/>
</dbReference>
<accession>A0AAU9WZA7</accession>
<keyword evidence="7 11" id="KW-0210">Decarboxylase</keyword>
<sequence>MSFKIDIHNHILPERWPDLKERYGYGGWIQLHHHCEGKAKMMKDGNLFRVIDENCWSPEARIRDMDATGVTVQALSTVPVMFSYWAKPEDTLDLCCIMNDDLAKTVKKYPKRFVGLGTLPMQAPDLAVQELTRCVKELGFPGVEIGSHINDWNLDAPELQPVFAAAEELGCAIFVHPWDMELKGRMSKYWLPWLVGMPGETAQAICCMIFGGVLERHPNLKVCFAHGGKKILEINPLTGRISPYNINTISSRQVMIYKYYIIKLIQSQILQTNIARTVWQTVRRITNEILRVKGLMVISSMHLSSNRSYVRTNKNSASHNTGSPSSSCEMIILCKRSHGENVREGPSLMKLYYFWTVIGGAFPFTIGRIEHGFNVRPDLCAVENPVNPRKYIGQIFTDSLVHDEKALKFLVDIIGEENVLLGSDYPFPLGEHHPGKLIEEVYKDNTELRDKLLADNALKFLGLQRSQFND</sequence>